<dbReference type="EC" id="2.7.1.24" evidence="8 9"/>
<evidence type="ECO:0000256" key="5">
    <source>
        <dbReference type="ARBA" id="ARBA00022777"/>
    </source>
</evidence>
<dbReference type="GO" id="GO:0015937">
    <property type="term" value="P:coenzyme A biosynthetic process"/>
    <property type="evidence" value="ECO:0007669"/>
    <property type="project" value="UniProtKB-UniRule"/>
</dbReference>
<dbReference type="PROSITE" id="PS51219">
    <property type="entry name" value="DPCK"/>
    <property type="match status" value="1"/>
</dbReference>
<evidence type="ECO:0000313" key="10">
    <source>
        <dbReference type="EMBL" id="SHJ76273.1"/>
    </source>
</evidence>
<keyword evidence="3 8" id="KW-0808">Transferase</keyword>
<keyword evidence="4 8" id="KW-0547">Nucleotide-binding</keyword>
<evidence type="ECO:0000256" key="9">
    <source>
        <dbReference type="NCBIfam" id="TIGR00152"/>
    </source>
</evidence>
<evidence type="ECO:0000313" key="11">
    <source>
        <dbReference type="Proteomes" id="UP000184082"/>
    </source>
</evidence>
<gene>
    <name evidence="8" type="primary">coaE</name>
    <name evidence="10" type="ORF">SAMN02745883_00398</name>
</gene>
<keyword evidence="2 8" id="KW-0963">Cytoplasm</keyword>
<dbReference type="InterPro" id="IPR001977">
    <property type="entry name" value="Depp_CoAkinase"/>
</dbReference>
<comment type="catalytic activity">
    <reaction evidence="8">
        <text>3'-dephospho-CoA + ATP = ADP + CoA + H(+)</text>
        <dbReference type="Rhea" id="RHEA:18245"/>
        <dbReference type="ChEBI" id="CHEBI:15378"/>
        <dbReference type="ChEBI" id="CHEBI:30616"/>
        <dbReference type="ChEBI" id="CHEBI:57287"/>
        <dbReference type="ChEBI" id="CHEBI:57328"/>
        <dbReference type="ChEBI" id="CHEBI:456216"/>
        <dbReference type="EC" id="2.7.1.24"/>
    </reaction>
</comment>
<keyword evidence="11" id="KW-1185">Reference proteome</keyword>
<dbReference type="GO" id="GO:0005524">
    <property type="term" value="F:ATP binding"/>
    <property type="evidence" value="ECO:0007669"/>
    <property type="project" value="UniProtKB-UniRule"/>
</dbReference>
<keyword evidence="6 8" id="KW-0067">ATP-binding</keyword>
<comment type="pathway">
    <text evidence="8">Cofactor biosynthesis; coenzyme A biosynthesis; CoA from (R)-pantothenate: step 5/5.</text>
</comment>
<dbReference type="GO" id="GO:0004140">
    <property type="term" value="F:dephospho-CoA kinase activity"/>
    <property type="evidence" value="ECO:0007669"/>
    <property type="project" value="UniProtKB-UniRule"/>
</dbReference>
<keyword evidence="7 8" id="KW-0173">Coenzyme A biosynthesis</keyword>
<dbReference type="PANTHER" id="PTHR10695">
    <property type="entry name" value="DEPHOSPHO-COA KINASE-RELATED"/>
    <property type="match status" value="1"/>
</dbReference>
<comment type="subcellular location">
    <subcellularLocation>
        <location evidence="8">Cytoplasm</location>
    </subcellularLocation>
</comment>
<dbReference type="PANTHER" id="PTHR10695:SF46">
    <property type="entry name" value="BIFUNCTIONAL COENZYME A SYNTHASE-RELATED"/>
    <property type="match status" value="1"/>
</dbReference>
<dbReference type="InterPro" id="IPR027417">
    <property type="entry name" value="P-loop_NTPase"/>
</dbReference>
<evidence type="ECO:0000256" key="1">
    <source>
        <dbReference type="ARBA" id="ARBA00009018"/>
    </source>
</evidence>
<dbReference type="RefSeq" id="WP_072965760.1">
    <property type="nucleotide sequence ID" value="NZ_FRAJ01000003.1"/>
</dbReference>
<dbReference type="Pfam" id="PF01121">
    <property type="entry name" value="CoaE"/>
    <property type="match status" value="1"/>
</dbReference>
<proteinExistence type="inferred from homology"/>
<evidence type="ECO:0000256" key="8">
    <source>
        <dbReference type="HAMAP-Rule" id="MF_00376"/>
    </source>
</evidence>
<dbReference type="CDD" id="cd02022">
    <property type="entry name" value="DPCK"/>
    <property type="match status" value="1"/>
</dbReference>
<keyword evidence="5 8" id="KW-0418">Kinase</keyword>
<dbReference type="FunFam" id="3.40.50.300:FF:000991">
    <property type="entry name" value="Dephospho-CoA kinase"/>
    <property type="match status" value="1"/>
</dbReference>
<evidence type="ECO:0000256" key="2">
    <source>
        <dbReference type="ARBA" id="ARBA00022490"/>
    </source>
</evidence>
<dbReference type="STRING" id="1121266.SAMN02745883_00398"/>
<dbReference type="GO" id="GO:0005737">
    <property type="term" value="C:cytoplasm"/>
    <property type="evidence" value="ECO:0007669"/>
    <property type="project" value="UniProtKB-SubCell"/>
</dbReference>
<dbReference type="AlphaFoldDB" id="A0A1M6LYY1"/>
<dbReference type="HAMAP" id="MF_00376">
    <property type="entry name" value="Dephospho_CoA_kinase"/>
    <property type="match status" value="1"/>
</dbReference>
<dbReference type="Gene3D" id="3.40.50.300">
    <property type="entry name" value="P-loop containing nucleotide triphosphate hydrolases"/>
    <property type="match status" value="1"/>
</dbReference>
<dbReference type="UniPathway" id="UPA00241">
    <property type="reaction ID" value="UER00356"/>
</dbReference>
<dbReference type="SUPFAM" id="SSF52540">
    <property type="entry name" value="P-loop containing nucleoside triphosphate hydrolases"/>
    <property type="match status" value="1"/>
</dbReference>
<evidence type="ECO:0000256" key="3">
    <source>
        <dbReference type="ARBA" id="ARBA00022679"/>
    </source>
</evidence>
<feature type="binding site" evidence="8">
    <location>
        <begin position="11"/>
        <end position="16"/>
    </location>
    <ligand>
        <name>ATP</name>
        <dbReference type="ChEBI" id="CHEBI:30616"/>
    </ligand>
</feature>
<dbReference type="EMBL" id="FRAJ01000003">
    <property type="protein sequence ID" value="SHJ76273.1"/>
    <property type="molecule type" value="Genomic_DNA"/>
</dbReference>
<reference evidence="10 11" key="1">
    <citation type="submission" date="2016-11" db="EMBL/GenBank/DDBJ databases">
        <authorList>
            <person name="Jaros S."/>
            <person name="Januszkiewicz K."/>
            <person name="Wedrychowicz H."/>
        </authorList>
    </citation>
    <scope>NUCLEOTIDE SEQUENCE [LARGE SCALE GENOMIC DNA]</scope>
    <source>
        <strain evidence="10 11">DSM 14501</strain>
    </source>
</reference>
<evidence type="ECO:0000256" key="7">
    <source>
        <dbReference type="ARBA" id="ARBA00022993"/>
    </source>
</evidence>
<accession>A0A1M6LYY1</accession>
<name>A0A1M6LYY1_9FIRM</name>
<organism evidence="10 11">
    <name type="scientific">Caminicella sporogenes DSM 14501</name>
    <dbReference type="NCBI Taxonomy" id="1121266"/>
    <lineage>
        <taxon>Bacteria</taxon>
        <taxon>Bacillati</taxon>
        <taxon>Bacillota</taxon>
        <taxon>Clostridia</taxon>
        <taxon>Peptostreptococcales</taxon>
        <taxon>Caminicellaceae</taxon>
        <taxon>Caminicella</taxon>
    </lineage>
</organism>
<dbReference type="Proteomes" id="UP000184082">
    <property type="component" value="Unassembled WGS sequence"/>
</dbReference>
<evidence type="ECO:0000256" key="4">
    <source>
        <dbReference type="ARBA" id="ARBA00022741"/>
    </source>
</evidence>
<comment type="similarity">
    <text evidence="1 8">Belongs to the CoaE family.</text>
</comment>
<sequence>MKVIGLTGGIASGKSTVSSYLKELGAVVIDADIVAREIVEKGKPALKEIVKYFGKEVLNEDGTLNRKYLGKIVFNNPEKLKILNKITHERIIKNIKEKIKFYEHLGKYKVIFIDAALLIEMNMTDMVDEVWLVAIDREKQIERLMIRDKLTYDEALKRINSQMSLEEKKKYADVIIDNSKSLKDLKIQIDILWNKIFGGA</sequence>
<evidence type="ECO:0000256" key="6">
    <source>
        <dbReference type="ARBA" id="ARBA00022840"/>
    </source>
</evidence>
<dbReference type="NCBIfam" id="TIGR00152">
    <property type="entry name" value="dephospho-CoA kinase"/>
    <property type="match status" value="1"/>
</dbReference>
<protein>
    <recommendedName>
        <fullName evidence="8 9">Dephospho-CoA kinase</fullName>
        <ecNumber evidence="8 9">2.7.1.24</ecNumber>
    </recommendedName>
    <alternativeName>
        <fullName evidence="8">Dephosphocoenzyme A kinase</fullName>
    </alternativeName>
</protein>
<comment type="function">
    <text evidence="8">Catalyzes the phosphorylation of the 3'-hydroxyl group of dephosphocoenzyme A to form coenzyme A.</text>
</comment>